<dbReference type="Pfam" id="PF04143">
    <property type="entry name" value="Sulf_transp"/>
    <property type="match status" value="1"/>
</dbReference>
<accession>A0A251WWJ2</accession>
<evidence type="ECO:0000256" key="8">
    <source>
        <dbReference type="ARBA" id="ARBA00035655"/>
    </source>
</evidence>
<feature type="transmembrane region" description="Helical" evidence="9">
    <location>
        <begin position="234"/>
        <end position="263"/>
    </location>
</feature>
<feature type="transmembrane region" description="Helical" evidence="9">
    <location>
        <begin position="189"/>
        <end position="214"/>
    </location>
</feature>
<evidence type="ECO:0000256" key="3">
    <source>
        <dbReference type="ARBA" id="ARBA00022475"/>
    </source>
</evidence>
<feature type="transmembrane region" description="Helical" evidence="9">
    <location>
        <begin position="163"/>
        <end position="182"/>
    </location>
</feature>
<feature type="transmembrane region" description="Helical" evidence="9">
    <location>
        <begin position="313"/>
        <end position="331"/>
    </location>
</feature>
<evidence type="ECO:0000256" key="2">
    <source>
        <dbReference type="ARBA" id="ARBA00022448"/>
    </source>
</evidence>
<dbReference type="InterPro" id="IPR007272">
    <property type="entry name" value="Sulf_transp_TsuA/YedE"/>
</dbReference>
<organism evidence="10 11">
    <name type="scientific">Marivivens niveibacter</name>
    <dbReference type="NCBI Taxonomy" id="1930667"/>
    <lineage>
        <taxon>Bacteria</taxon>
        <taxon>Pseudomonadati</taxon>
        <taxon>Pseudomonadota</taxon>
        <taxon>Alphaproteobacteria</taxon>
        <taxon>Rhodobacterales</taxon>
        <taxon>Paracoccaceae</taxon>
        <taxon>Marivivens group</taxon>
        <taxon>Marivivens</taxon>
    </lineage>
</organism>
<feature type="transmembrane region" description="Helical" evidence="9">
    <location>
        <begin position="284"/>
        <end position="307"/>
    </location>
</feature>
<dbReference type="PANTHER" id="PTHR30574:SF1">
    <property type="entry name" value="SULPHUR TRANSPORT DOMAIN-CONTAINING PROTEIN"/>
    <property type="match status" value="1"/>
</dbReference>
<name>A0A251WWJ2_9RHOB</name>
<evidence type="ECO:0000256" key="4">
    <source>
        <dbReference type="ARBA" id="ARBA00022519"/>
    </source>
</evidence>
<feature type="transmembrane region" description="Helical" evidence="9">
    <location>
        <begin position="50"/>
        <end position="73"/>
    </location>
</feature>
<protein>
    <submittedName>
        <fullName evidence="10">YeeE/YedE family protein</fullName>
    </submittedName>
</protein>
<evidence type="ECO:0000313" key="11">
    <source>
        <dbReference type="Proteomes" id="UP000194664"/>
    </source>
</evidence>
<evidence type="ECO:0000256" key="9">
    <source>
        <dbReference type="SAM" id="Phobius"/>
    </source>
</evidence>
<keyword evidence="4" id="KW-0997">Cell inner membrane</keyword>
<comment type="caution">
    <text evidence="10">The sequence shown here is derived from an EMBL/GenBank/DDBJ whole genome shotgun (WGS) entry which is preliminary data.</text>
</comment>
<keyword evidence="11" id="KW-1185">Reference proteome</keyword>
<evidence type="ECO:0000256" key="5">
    <source>
        <dbReference type="ARBA" id="ARBA00022692"/>
    </source>
</evidence>
<feature type="transmembrane region" description="Helical" evidence="9">
    <location>
        <begin position="120"/>
        <end position="143"/>
    </location>
</feature>
<keyword evidence="3" id="KW-1003">Cell membrane</keyword>
<dbReference type="RefSeq" id="WP_086452402.1">
    <property type="nucleotide sequence ID" value="NZ_MSPP01000006.1"/>
</dbReference>
<evidence type="ECO:0000313" key="10">
    <source>
        <dbReference type="EMBL" id="OUD08333.1"/>
    </source>
</evidence>
<feature type="transmembrane region" description="Helical" evidence="9">
    <location>
        <begin position="85"/>
        <end position="108"/>
    </location>
</feature>
<sequence>MLLEYINSDVNVQVLFGLLVGLLFGAAAQVSRFCLRRAVAGEDGADRSALAVWILALAVAMGGSQIGIATGWIELGDHRFLASDVAVSAIIFGGLIFGAGMVLTRGCITRLTVLSATGNLRAATVLVVVAIVAHAMMKGVLAPVRVGLSTVTTSLPNGSFAELPFLSIIIPAILIATALMIAKKSKASIVHLSLGAVIGLVVVAAWVGTSTLLMDEFDPTPVQSVSFTQPWADSLFWVIASSAIPAGFGVGLIGGVLVGAFVSAAIRSELSVVGFSDGAETLRYLAGGALMGAGGVLAGGCTIGAGLTGGSTLSLSALLALGSIVSGAMMTRRLMQIRGASAVA</sequence>
<keyword evidence="7 9" id="KW-0472">Membrane</keyword>
<dbReference type="AlphaFoldDB" id="A0A251WWJ2"/>
<dbReference type="PANTHER" id="PTHR30574">
    <property type="entry name" value="INNER MEMBRANE PROTEIN YEDE"/>
    <property type="match status" value="1"/>
</dbReference>
<dbReference type="OrthoDB" id="5342349at2"/>
<evidence type="ECO:0000256" key="1">
    <source>
        <dbReference type="ARBA" id="ARBA00004429"/>
    </source>
</evidence>
<evidence type="ECO:0000256" key="6">
    <source>
        <dbReference type="ARBA" id="ARBA00022989"/>
    </source>
</evidence>
<evidence type="ECO:0000256" key="7">
    <source>
        <dbReference type="ARBA" id="ARBA00023136"/>
    </source>
</evidence>
<comment type="similarity">
    <text evidence="8">Belongs to the TsuA/YedE (TC 9.B.102) family.</text>
</comment>
<keyword evidence="6 9" id="KW-1133">Transmembrane helix</keyword>
<feature type="transmembrane region" description="Helical" evidence="9">
    <location>
        <begin position="12"/>
        <end position="30"/>
    </location>
</feature>
<gene>
    <name evidence="10" type="ORF">BVC71_14270</name>
</gene>
<dbReference type="Proteomes" id="UP000194664">
    <property type="component" value="Unassembled WGS sequence"/>
</dbReference>
<dbReference type="EMBL" id="MSPP01000006">
    <property type="protein sequence ID" value="OUD08333.1"/>
    <property type="molecule type" value="Genomic_DNA"/>
</dbReference>
<keyword evidence="5 9" id="KW-0812">Transmembrane</keyword>
<keyword evidence="2" id="KW-0813">Transport</keyword>
<reference evidence="10 11" key="1">
    <citation type="submission" date="2016-12" db="EMBL/GenBank/DDBJ databases">
        <title>The draft genome sequence of HSLHS2.</title>
        <authorList>
            <person name="Hu D."/>
            <person name="Wang L."/>
            <person name="Shao Z."/>
        </authorList>
    </citation>
    <scope>NUCLEOTIDE SEQUENCE [LARGE SCALE GENOMIC DNA]</scope>
    <source>
        <strain evidence="10">MCCC 1A06712</strain>
    </source>
</reference>
<dbReference type="GO" id="GO:0005886">
    <property type="term" value="C:plasma membrane"/>
    <property type="evidence" value="ECO:0007669"/>
    <property type="project" value="UniProtKB-SubCell"/>
</dbReference>
<comment type="subcellular location">
    <subcellularLocation>
        <location evidence="1">Cell inner membrane</location>
        <topology evidence="1">Multi-pass membrane protein</topology>
    </subcellularLocation>
</comment>
<proteinExistence type="inferred from homology"/>